<keyword evidence="2" id="KW-1185">Reference proteome</keyword>
<reference evidence="1" key="1">
    <citation type="journal article" date="2023" name="Mol. Ecol. Resour.">
        <title>Chromosome-level genome assembly of a triploid poplar Populus alba 'Berolinensis'.</title>
        <authorList>
            <person name="Chen S."/>
            <person name="Yu Y."/>
            <person name="Wang X."/>
            <person name="Wang S."/>
            <person name="Zhang T."/>
            <person name="Zhou Y."/>
            <person name="He R."/>
            <person name="Meng N."/>
            <person name="Wang Y."/>
            <person name="Liu W."/>
            <person name="Liu Z."/>
            <person name="Liu J."/>
            <person name="Guo Q."/>
            <person name="Huang H."/>
            <person name="Sederoff R.R."/>
            <person name="Wang G."/>
            <person name="Qu G."/>
            <person name="Chen S."/>
        </authorList>
    </citation>
    <scope>NUCLEOTIDE SEQUENCE</scope>
    <source>
        <strain evidence="1">SC-2020</strain>
    </source>
</reference>
<sequence>MQRRNCREVNCHVPFMCLRFRSCQLSAAQESGNCTSSGRILDLWAAVGSFTCCLLQDAFIFTVITTSNKL</sequence>
<dbReference type="AlphaFoldDB" id="A0AAD6QCQ2"/>
<evidence type="ECO:0000313" key="2">
    <source>
        <dbReference type="Proteomes" id="UP001164929"/>
    </source>
</evidence>
<comment type="caution">
    <text evidence="1">The sequence shown here is derived from an EMBL/GenBank/DDBJ whole genome shotgun (WGS) entry which is preliminary data.</text>
</comment>
<dbReference type="EMBL" id="JAQIZT010000009">
    <property type="protein sequence ID" value="KAJ6985238.1"/>
    <property type="molecule type" value="Genomic_DNA"/>
</dbReference>
<name>A0AAD6QCQ2_9ROSI</name>
<dbReference type="Proteomes" id="UP001164929">
    <property type="component" value="Chromosome 9"/>
</dbReference>
<gene>
    <name evidence="1" type="ORF">NC653_023266</name>
</gene>
<proteinExistence type="predicted"/>
<organism evidence="1 2">
    <name type="scientific">Populus alba x Populus x berolinensis</name>
    <dbReference type="NCBI Taxonomy" id="444605"/>
    <lineage>
        <taxon>Eukaryota</taxon>
        <taxon>Viridiplantae</taxon>
        <taxon>Streptophyta</taxon>
        <taxon>Embryophyta</taxon>
        <taxon>Tracheophyta</taxon>
        <taxon>Spermatophyta</taxon>
        <taxon>Magnoliopsida</taxon>
        <taxon>eudicotyledons</taxon>
        <taxon>Gunneridae</taxon>
        <taxon>Pentapetalae</taxon>
        <taxon>rosids</taxon>
        <taxon>fabids</taxon>
        <taxon>Malpighiales</taxon>
        <taxon>Salicaceae</taxon>
        <taxon>Saliceae</taxon>
        <taxon>Populus</taxon>
    </lineage>
</organism>
<evidence type="ECO:0000313" key="1">
    <source>
        <dbReference type="EMBL" id="KAJ6985238.1"/>
    </source>
</evidence>
<protein>
    <submittedName>
        <fullName evidence="1">Uncharacterized protein</fullName>
    </submittedName>
</protein>
<accession>A0AAD6QCQ2</accession>